<feature type="chain" id="PRO_5008069380" evidence="1">
    <location>
        <begin position="19"/>
        <end position="164"/>
    </location>
</feature>
<keyword evidence="3" id="KW-1185">Reference proteome</keyword>
<evidence type="ECO:0000313" key="2">
    <source>
        <dbReference type="EMBL" id="OAI18983.1"/>
    </source>
</evidence>
<dbReference type="RefSeq" id="WP_064028278.1">
    <property type="nucleotide sequence ID" value="NZ_LUUK01000163.1"/>
</dbReference>
<keyword evidence="2" id="KW-0808">Transferase</keyword>
<gene>
    <name evidence="2" type="ORF">A1355_05025</name>
</gene>
<dbReference type="AlphaFoldDB" id="A0A177NNP4"/>
<proteinExistence type="predicted"/>
<name>A0A177NNP4_9GAMM</name>
<dbReference type="OrthoDB" id="5573113at2"/>
<evidence type="ECO:0000256" key="1">
    <source>
        <dbReference type="SAM" id="SignalP"/>
    </source>
</evidence>
<dbReference type="Proteomes" id="UP000077628">
    <property type="component" value="Unassembled WGS sequence"/>
</dbReference>
<reference evidence="3" key="1">
    <citation type="submission" date="2016-03" db="EMBL/GenBank/DDBJ databases">
        <authorList>
            <person name="Heylen K."/>
            <person name="De Vos P."/>
            <person name="Vekeman B."/>
        </authorList>
    </citation>
    <scope>NUCLEOTIDE SEQUENCE [LARGE SCALE GENOMIC DNA]</scope>
    <source>
        <strain evidence="3">R-45383</strain>
    </source>
</reference>
<accession>A0A177NNP4</accession>
<feature type="signal peptide" evidence="1">
    <location>
        <begin position="1"/>
        <end position="18"/>
    </location>
</feature>
<comment type="caution">
    <text evidence="2">The sequence shown here is derived from an EMBL/GenBank/DDBJ whole genome shotgun (WGS) entry which is preliminary data.</text>
</comment>
<dbReference type="GO" id="GO:0016740">
    <property type="term" value="F:transferase activity"/>
    <property type="evidence" value="ECO:0007669"/>
    <property type="project" value="UniProtKB-KW"/>
</dbReference>
<evidence type="ECO:0000313" key="3">
    <source>
        <dbReference type="Proteomes" id="UP000077628"/>
    </source>
</evidence>
<organism evidence="2 3">
    <name type="scientific">Methylomonas koyamae</name>
    <dbReference type="NCBI Taxonomy" id="702114"/>
    <lineage>
        <taxon>Bacteria</taxon>
        <taxon>Pseudomonadati</taxon>
        <taxon>Pseudomonadota</taxon>
        <taxon>Gammaproteobacteria</taxon>
        <taxon>Methylococcales</taxon>
        <taxon>Methylococcaceae</taxon>
        <taxon>Methylomonas</taxon>
    </lineage>
</organism>
<sequence>MKTILLLIVALFAGGAAAKPTAELSSAAHSPLVPYDRAQALESFSKTVHGGILHIVAKSADNAEQIRRIQDYLRQTAAEFQKGDFSSTERYHGPDMPGLAQMKVAQPGEIRFDFKRLPDGGQIHFSTEYAPLLTALHHWFDAQIAEHGSAALPEHSQHHATPTE</sequence>
<dbReference type="EMBL" id="LUUK01000163">
    <property type="protein sequence ID" value="OAI18983.1"/>
    <property type="molecule type" value="Genomic_DNA"/>
</dbReference>
<dbReference type="STRING" id="702114.A1355_05025"/>
<protein>
    <submittedName>
        <fullName evidence="2">Aspartate carbamoyltransferase</fullName>
    </submittedName>
</protein>
<keyword evidence="1" id="KW-0732">Signal</keyword>